<dbReference type="Proteomes" id="UP000007797">
    <property type="component" value="Unassembled WGS sequence"/>
</dbReference>
<dbReference type="STRING" id="1054147.F4PI61"/>
<dbReference type="AlphaFoldDB" id="F4PI61"/>
<accession>F4PI61</accession>
<dbReference type="OrthoDB" id="24457at2759"/>
<reference evidence="2" key="1">
    <citation type="journal article" date="2011" name="Genome Res.">
        <title>Phylogeny-wide analysis of social amoeba genomes highlights ancient origins for complex intercellular communication.</title>
        <authorList>
            <person name="Heidel A.J."/>
            <person name="Lawal H.M."/>
            <person name="Felder M."/>
            <person name="Schilde C."/>
            <person name="Helps N.R."/>
            <person name="Tunggal B."/>
            <person name="Rivero F."/>
            <person name="John U."/>
            <person name="Schleicher M."/>
            <person name="Eichinger L."/>
            <person name="Platzer M."/>
            <person name="Noegel A.A."/>
            <person name="Schaap P."/>
            <person name="Gloeckner G."/>
        </authorList>
    </citation>
    <scope>NUCLEOTIDE SEQUENCE [LARGE SCALE GENOMIC DNA]</scope>
    <source>
        <strain evidence="2">SH3</strain>
    </source>
</reference>
<evidence type="ECO:0008006" key="3">
    <source>
        <dbReference type="Google" id="ProtNLM"/>
    </source>
</evidence>
<sequence>MYNIYLREQVKKFFPKPDLVEGLRVYRYDHWHTANQMLEHNHVGLLLDKINRGMVVPFQGNQAIELICEKVTDYDMFMQLYNLKRDAFLSQHLVSCAIKGGNVRIVQTLLDRITPMTLCTYNAYVMAVYHGRLDVLKLLIERKVEYCDWDIFLNIEYLESGRRRDLSRYGIQSDVIMIRDATDAMEAFDFLKNNEQFKSTVPHYIFPRLTSAQGNFGPLILYEEFLKRHPHMLDNRPYLTKYIRLLQSSDRRYSHSNPHSRFECVKHELLDPRLNIRYLLLDHDTTEWSKKKALIQYGRLDDMPAIIRSLHTEIDGSDIFEAAVSRKDENAHLVVELLLSRGMSIPQPWRLCKVGSDKTWNLLEPLLPHGSEREPLTSSPWYEKSRKESKEKERIADIICRCMSLELFLVHCRQYTKYTAYSEYDYNSKYDHLYSAITNGSAQSLEFVKSIVQHPKFPTKESICLTKIASSGSILMIDYFKSLYPLCYTDRAHSRALLEIRTSRCTQTLYHQTTRIETYS</sequence>
<dbReference type="GeneID" id="14877453"/>
<protein>
    <recommendedName>
        <fullName evidence="3">Ankyrin repeat-containing protein</fullName>
    </recommendedName>
</protein>
<evidence type="ECO:0000313" key="1">
    <source>
        <dbReference type="EMBL" id="EGG25344.1"/>
    </source>
</evidence>
<dbReference type="SUPFAM" id="SSF140860">
    <property type="entry name" value="Pseudo ankyrin repeat-like"/>
    <property type="match status" value="1"/>
</dbReference>
<evidence type="ECO:0000313" key="2">
    <source>
        <dbReference type="Proteomes" id="UP000007797"/>
    </source>
</evidence>
<name>F4PI61_CACFS</name>
<keyword evidence="2" id="KW-1185">Reference proteome</keyword>
<dbReference type="RefSeq" id="XP_004363195.1">
    <property type="nucleotide sequence ID" value="XM_004363138.1"/>
</dbReference>
<dbReference type="EMBL" id="GL883006">
    <property type="protein sequence ID" value="EGG25344.1"/>
    <property type="molecule type" value="Genomic_DNA"/>
</dbReference>
<dbReference type="KEGG" id="dfa:DFA_03593"/>
<proteinExistence type="predicted"/>
<gene>
    <name evidence="1" type="ORF">DFA_03593</name>
</gene>
<organism evidence="1 2">
    <name type="scientific">Cavenderia fasciculata</name>
    <name type="common">Slime mold</name>
    <name type="synonym">Dictyostelium fasciculatum</name>
    <dbReference type="NCBI Taxonomy" id="261658"/>
    <lineage>
        <taxon>Eukaryota</taxon>
        <taxon>Amoebozoa</taxon>
        <taxon>Evosea</taxon>
        <taxon>Eumycetozoa</taxon>
        <taxon>Dictyostelia</taxon>
        <taxon>Acytosteliales</taxon>
        <taxon>Cavenderiaceae</taxon>
        <taxon>Cavenderia</taxon>
    </lineage>
</organism>